<reference evidence="3 4" key="1">
    <citation type="journal article" date="2015" name="Int. J. Syst. Evol. Microbiol.">
        <title>Acinetobacter equi sp. nov. isolated from horse faeces.</title>
        <authorList>
            <person name="Poppel M.T."/>
            <person name="Skiebe E."/>
            <person name="Laue M."/>
            <person name="Bergmann H."/>
            <person name="Ebersberger I."/>
            <person name="Garn T."/>
            <person name="Fruth A."/>
            <person name="Baumgardt S."/>
            <person name="Busse H.J."/>
            <person name="Wilharm G."/>
        </authorList>
    </citation>
    <scope>NUCLEOTIDE SEQUENCE [LARGE SCALE GENOMIC DNA]</scope>
    <source>
        <strain evidence="3 4">114</strain>
    </source>
</reference>
<dbReference type="Gene3D" id="2.30.30.40">
    <property type="entry name" value="SH3 Domains"/>
    <property type="match status" value="2"/>
</dbReference>
<sequence length="117" mass="13601">MKFIAIRQHRSECPNPISFTQGATLKLGEYYCDDEMEYWYFCTLDGDKGGWVPEQLIERIDENYGRALEDYTAKELEVNSGDKLKMTKIMNGRAWCVRKSDGDEGWVPEQFLMLAQS</sequence>
<dbReference type="PIRSF" id="PIRSF034961">
    <property type="entry name" value="UCP034961_SH3_2"/>
    <property type="match status" value="1"/>
</dbReference>
<proteinExistence type="predicted"/>
<evidence type="ECO:0000256" key="1">
    <source>
        <dbReference type="ARBA" id="ARBA00022443"/>
    </source>
</evidence>
<name>A0A0N9VSG4_9GAMM</name>
<accession>A0A0N9VSG4</accession>
<gene>
    <name evidence="3" type="ORF">AOY20_00520</name>
</gene>
<dbReference type="InterPro" id="IPR036028">
    <property type="entry name" value="SH3-like_dom_sf"/>
</dbReference>
<dbReference type="InterPro" id="IPR014593">
    <property type="entry name" value="UCP034961_SH3_2"/>
</dbReference>
<dbReference type="SMART" id="SM00326">
    <property type="entry name" value="SH3"/>
    <property type="match status" value="2"/>
</dbReference>
<dbReference type="STRING" id="1324350.AOY20_00520"/>
<dbReference type="InterPro" id="IPR001452">
    <property type="entry name" value="SH3_domain"/>
</dbReference>
<dbReference type="EMBL" id="CP012808">
    <property type="protein sequence ID" value="ALH94143.1"/>
    <property type="molecule type" value="Genomic_DNA"/>
</dbReference>
<dbReference type="AlphaFoldDB" id="A0A0N9VSG4"/>
<dbReference type="OrthoDB" id="1030757at2"/>
<dbReference type="Proteomes" id="UP000064939">
    <property type="component" value="Chromosome"/>
</dbReference>
<dbReference type="KEGG" id="aei:AOY20_00520"/>
<dbReference type="SUPFAM" id="SSF50044">
    <property type="entry name" value="SH3-domain"/>
    <property type="match status" value="2"/>
</dbReference>
<protein>
    <recommendedName>
        <fullName evidence="2">SH3 domain-containing protein</fullName>
    </recommendedName>
</protein>
<dbReference type="RefSeq" id="WP_054580061.1">
    <property type="nucleotide sequence ID" value="NZ_CP012808.1"/>
</dbReference>
<keyword evidence="4" id="KW-1185">Reference proteome</keyword>
<evidence type="ECO:0000313" key="3">
    <source>
        <dbReference type="EMBL" id="ALH94143.1"/>
    </source>
</evidence>
<feature type="domain" description="SH3" evidence="2">
    <location>
        <begin position="1"/>
        <end position="61"/>
    </location>
</feature>
<dbReference type="Pfam" id="PF07653">
    <property type="entry name" value="SH3_2"/>
    <property type="match status" value="2"/>
</dbReference>
<evidence type="ECO:0000313" key="4">
    <source>
        <dbReference type="Proteomes" id="UP000064939"/>
    </source>
</evidence>
<feature type="domain" description="SH3" evidence="2">
    <location>
        <begin position="63"/>
        <end position="116"/>
    </location>
</feature>
<evidence type="ECO:0000259" key="2">
    <source>
        <dbReference type="SMART" id="SM00326"/>
    </source>
</evidence>
<organism evidence="3 4">
    <name type="scientific">Acinetobacter equi</name>
    <dbReference type="NCBI Taxonomy" id="1324350"/>
    <lineage>
        <taxon>Bacteria</taxon>
        <taxon>Pseudomonadati</taxon>
        <taxon>Pseudomonadota</taxon>
        <taxon>Gammaproteobacteria</taxon>
        <taxon>Moraxellales</taxon>
        <taxon>Moraxellaceae</taxon>
        <taxon>Acinetobacter</taxon>
    </lineage>
</organism>
<keyword evidence="1" id="KW-0728">SH3 domain</keyword>